<name>A0A3S0JE14_9BACT</name>
<comment type="caution">
    <text evidence="1">The sequence shown here is derived from an EMBL/GenBank/DDBJ whole genome shotgun (WGS) entry which is preliminary data.</text>
</comment>
<organism evidence="1 2">
    <name type="scientific">Hymenobacter gummosus</name>
    <dbReference type="NCBI Taxonomy" id="1776032"/>
    <lineage>
        <taxon>Bacteria</taxon>
        <taxon>Pseudomonadati</taxon>
        <taxon>Bacteroidota</taxon>
        <taxon>Cytophagia</taxon>
        <taxon>Cytophagales</taxon>
        <taxon>Hymenobacteraceae</taxon>
        <taxon>Hymenobacter</taxon>
    </lineage>
</organism>
<reference evidence="1 2" key="1">
    <citation type="submission" date="2018-12" db="EMBL/GenBank/DDBJ databases">
        <title>Hymenobacter gummosus sp. nov., isolated from a spring.</title>
        <authorList>
            <person name="Nie L."/>
        </authorList>
    </citation>
    <scope>NUCLEOTIDE SEQUENCE [LARGE SCALE GENOMIC DNA]</scope>
    <source>
        <strain evidence="1 2">KCTC 52166</strain>
    </source>
</reference>
<dbReference type="AlphaFoldDB" id="A0A3S0JE14"/>
<dbReference type="RefSeq" id="WP_126695466.1">
    <property type="nucleotide sequence ID" value="NZ_RXOF01000016.1"/>
</dbReference>
<gene>
    <name evidence="1" type="ORF">EJV47_22520</name>
</gene>
<dbReference type="OrthoDB" id="647860at2"/>
<sequence length="226" mass="24719">MDITTFPGTITPEQFNQATARWLEVISGQDEGALQQGFDQNGLLLASVRFPVSQLIKLVSTVGINVVKAKFGLLPDPETDQLAFTLVLFATDANDQRISAYYVNADFRHEIIPLPNAVVPNLLAQTWLDNWRALTSVHPGLFGTSYGPLQGYTFDALDFTAPLFGLDSAEGADLHARFGLHQYYQDGPDGQQEARTFGLVLQLFQQGEPGPDAPIFDMSSPCPPTC</sequence>
<dbReference type="Proteomes" id="UP000282184">
    <property type="component" value="Unassembled WGS sequence"/>
</dbReference>
<evidence type="ECO:0000313" key="1">
    <source>
        <dbReference type="EMBL" id="RTQ46302.1"/>
    </source>
</evidence>
<evidence type="ECO:0000313" key="2">
    <source>
        <dbReference type="Proteomes" id="UP000282184"/>
    </source>
</evidence>
<accession>A0A3S0JE14</accession>
<proteinExistence type="predicted"/>
<keyword evidence="2" id="KW-1185">Reference proteome</keyword>
<dbReference type="EMBL" id="RXOF01000016">
    <property type="protein sequence ID" value="RTQ46302.1"/>
    <property type="molecule type" value="Genomic_DNA"/>
</dbReference>
<protein>
    <submittedName>
        <fullName evidence="1">Uncharacterized protein</fullName>
    </submittedName>
</protein>